<name>A0A147GL15_9BURK</name>
<reference evidence="4 5" key="1">
    <citation type="journal article" date="2016" name="Front. Microbiol.">
        <title>Genomic Resource of Rice Seed Associated Bacteria.</title>
        <authorList>
            <person name="Midha S."/>
            <person name="Bansal K."/>
            <person name="Sharma S."/>
            <person name="Kumar N."/>
            <person name="Patil P.P."/>
            <person name="Chaudhry V."/>
            <person name="Patil P.B."/>
        </authorList>
    </citation>
    <scope>NUCLEOTIDE SEQUENCE [LARGE SCALE GENOMIC DNA]</scope>
    <source>
        <strain evidence="4 5">NS331</strain>
    </source>
</reference>
<dbReference type="PANTHER" id="PTHR35936">
    <property type="entry name" value="MEMBRANE-BOUND LYTIC MUREIN TRANSGLYCOSYLASE F"/>
    <property type="match status" value="1"/>
</dbReference>
<feature type="domain" description="Solute-binding protein family 3/N-terminal" evidence="3">
    <location>
        <begin position="42"/>
        <end position="264"/>
    </location>
</feature>
<sequence>MNILSRFAAVRRGLLFGLVGLGLVATVPAQAQTLEKVKKSGELRIGVAPGDPWYYRDPATGQWTGVGVLMGEQIARNIGVKMVPVETTWANSVAGLQSGQFDVMFVLDATEERKRAIDFPAAPMLWYAQGVLAKDGLTVKNWSDLDKPTVRVGVALGTATDRDLTKRLPNAKIERFTNTDETVAAFNAGRVDAIGFYHSVLTIAYSKIKKGSVQIPQPVVAIATSAGVRKEQDPAFRDMLDEQFKKLYASGQTQALYAQYLRTKGLDPDKMPGVTKESLEK</sequence>
<evidence type="ECO:0000256" key="2">
    <source>
        <dbReference type="SAM" id="SignalP"/>
    </source>
</evidence>
<feature type="chain" id="PRO_5007546406" evidence="2">
    <location>
        <begin position="32"/>
        <end position="281"/>
    </location>
</feature>
<dbReference type="SMART" id="SM00062">
    <property type="entry name" value="PBPb"/>
    <property type="match status" value="1"/>
</dbReference>
<dbReference type="InterPro" id="IPR001638">
    <property type="entry name" value="Solute-binding_3/MltF_N"/>
</dbReference>
<dbReference type="PANTHER" id="PTHR35936:SF17">
    <property type="entry name" value="ARGININE-BINDING EXTRACELLULAR PROTEIN ARTP"/>
    <property type="match status" value="1"/>
</dbReference>
<dbReference type="AlphaFoldDB" id="A0A147GL15"/>
<dbReference type="Pfam" id="PF00497">
    <property type="entry name" value="SBP_bac_3"/>
    <property type="match status" value="1"/>
</dbReference>
<organism evidence="4 5">
    <name type="scientific">Pseudacidovorax intermedius</name>
    <dbReference type="NCBI Taxonomy" id="433924"/>
    <lineage>
        <taxon>Bacteria</taxon>
        <taxon>Pseudomonadati</taxon>
        <taxon>Pseudomonadota</taxon>
        <taxon>Betaproteobacteria</taxon>
        <taxon>Burkholderiales</taxon>
        <taxon>Comamonadaceae</taxon>
        <taxon>Pseudacidovorax</taxon>
    </lineage>
</organism>
<dbReference type="EMBL" id="LDSL01000224">
    <property type="protein sequence ID" value="KTT11800.1"/>
    <property type="molecule type" value="Genomic_DNA"/>
</dbReference>
<keyword evidence="5" id="KW-1185">Reference proteome</keyword>
<evidence type="ECO:0000256" key="1">
    <source>
        <dbReference type="ARBA" id="ARBA00022729"/>
    </source>
</evidence>
<dbReference type="OrthoDB" id="8994218at2"/>
<proteinExistence type="predicted"/>
<dbReference type="RefSeq" id="WP_058644543.1">
    <property type="nucleotide sequence ID" value="NZ_LDSL01000224.1"/>
</dbReference>
<feature type="signal peptide" evidence="2">
    <location>
        <begin position="1"/>
        <end position="31"/>
    </location>
</feature>
<dbReference type="SUPFAM" id="SSF53850">
    <property type="entry name" value="Periplasmic binding protein-like II"/>
    <property type="match status" value="1"/>
</dbReference>
<protein>
    <submittedName>
        <fullName evidence="4">Amino acid ABC transporter</fullName>
    </submittedName>
</protein>
<keyword evidence="1 2" id="KW-0732">Signal</keyword>
<evidence type="ECO:0000259" key="3">
    <source>
        <dbReference type="SMART" id="SM00062"/>
    </source>
</evidence>
<evidence type="ECO:0000313" key="5">
    <source>
        <dbReference type="Proteomes" id="UP000072741"/>
    </source>
</evidence>
<dbReference type="PATRIC" id="fig|433924.3.peg.2267"/>
<dbReference type="Proteomes" id="UP000072741">
    <property type="component" value="Unassembled WGS sequence"/>
</dbReference>
<accession>A0A147GL15</accession>
<evidence type="ECO:0000313" key="4">
    <source>
        <dbReference type="EMBL" id="KTT11800.1"/>
    </source>
</evidence>
<dbReference type="Gene3D" id="3.40.190.10">
    <property type="entry name" value="Periplasmic binding protein-like II"/>
    <property type="match status" value="2"/>
</dbReference>
<comment type="caution">
    <text evidence="4">The sequence shown here is derived from an EMBL/GenBank/DDBJ whole genome shotgun (WGS) entry which is preliminary data.</text>
</comment>
<gene>
    <name evidence="4" type="ORF">NS331_24665</name>
</gene>